<dbReference type="RefSeq" id="WP_344839430.1">
    <property type="nucleotide sequence ID" value="NZ_BAAAUV010000046.1"/>
</dbReference>
<dbReference type="SUPFAM" id="SSF56801">
    <property type="entry name" value="Acetyl-CoA synthetase-like"/>
    <property type="match status" value="1"/>
</dbReference>
<dbReference type="Gene3D" id="2.30.38.10">
    <property type="entry name" value="Luciferase, Domain 3"/>
    <property type="match status" value="1"/>
</dbReference>
<feature type="domain" description="AMP-dependent synthetase/ligase" evidence="1">
    <location>
        <begin position="53"/>
        <end position="416"/>
    </location>
</feature>
<dbReference type="InterPro" id="IPR000873">
    <property type="entry name" value="AMP-dep_synth/lig_dom"/>
</dbReference>
<protein>
    <submittedName>
        <fullName evidence="3">Class I adenylate-forming enzyme family protein</fullName>
    </submittedName>
</protein>
<dbReference type="Pfam" id="PF00501">
    <property type="entry name" value="AMP-binding"/>
    <property type="match status" value="1"/>
</dbReference>
<sequence>MTGRGPLADLDTLLTAPGQPFEVVETQVRGVPTRVWKNAPATLGDALALSRIHADAVFLVHEDRRISFEEHYLASVRLAHALRDRLGVREGDRVAIAMRNLPEWSIAFWAAAVAGAVAVPLNAWWTGEELRYGLADSGASVVFCDPERAGRIGGVPGLTVVETGGPFDALLASVPATAEAPRTSVGPDDDATIFYTSGTTGRPKGALGTHRNICTNPMSLGYVRARTALRDGESREPNSGEQSSGQPGHLLSVPFFHATGCHSILIANLLAGGKLVMMRRWDPGRALELIERERVTAFGGVPSMVMQVLDHPDFAARDTSSIRNIGYGGAPAPPDLVRRITAHFPGRAASNGYGLTETSSLSTMNAGSDYAARPDSVGPPVPVVDVKVAGPDGADLPPGATGELLIRGPNIVKGYWNRPEDTAAAFRDGWFHTGDIARIDDDGFVHIVDRAKDMLIRGGENIYCVEIETVLHDHPAVADAAVIGLPHPVLGEEPAAIVQLRPGHPAGEDVLRAHVAEHLAAFKVPVRIWFSAEPLPRTAAGKILKRELRTAYSGRP</sequence>
<name>A0ABP6QTT5_9ACTN</name>
<dbReference type="Gene3D" id="3.30.300.30">
    <property type="match status" value="1"/>
</dbReference>
<evidence type="ECO:0000313" key="3">
    <source>
        <dbReference type="EMBL" id="GAA3241660.1"/>
    </source>
</evidence>
<evidence type="ECO:0000313" key="4">
    <source>
        <dbReference type="Proteomes" id="UP001501237"/>
    </source>
</evidence>
<dbReference type="PANTHER" id="PTHR43767">
    <property type="entry name" value="LONG-CHAIN-FATTY-ACID--COA LIGASE"/>
    <property type="match status" value="1"/>
</dbReference>
<reference evidence="4" key="1">
    <citation type="journal article" date="2019" name="Int. J. Syst. Evol. Microbiol.">
        <title>The Global Catalogue of Microorganisms (GCM) 10K type strain sequencing project: providing services to taxonomists for standard genome sequencing and annotation.</title>
        <authorList>
            <consortium name="The Broad Institute Genomics Platform"/>
            <consortium name="The Broad Institute Genome Sequencing Center for Infectious Disease"/>
            <person name="Wu L."/>
            <person name="Ma J."/>
        </authorList>
    </citation>
    <scope>NUCLEOTIDE SEQUENCE [LARGE SCALE GENOMIC DNA]</scope>
    <source>
        <strain evidence="4">JCM 9377</strain>
    </source>
</reference>
<accession>A0ABP6QTT5</accession>
<dbReference type="InterPro" id="IPR045851">
    <property type="entry name" value="AMP-bd_C_sf"/>
</dbReference>
<feature type="domain" description="AMP-binding enzyme C-terminal" evidence="2">
    <location>
        <begin position="466"/>
        <end position="542"/>
    </location>
</feature>
<keyword evidence="4" id="KW-1185">Reference proteome</keyword>
<dbReference type="InterPro" id="IPR025110">
    <property type="entry name" value="AMP-bd_C"/>
</dbReference>
<organism evidence="3 4">
    <name type="scientific">Actinocorallia longicatena</name>
    <dbReference type="NCBI Taxonomy" id="111803"/>
    <lineage>
        <taxon>Bacteria</taxon>
        <taxon>Bacillati</taxon>
        <taxon>Actinomycetota</taxon>
        <taxon>Actinomycetes</taxon>
        <taxon>Streptosporangiales</taxon>
        <taxon>Thermomonosporaceae</taxon>
        <taxon>Actinocorallia</taxon>
    </lineage>
</organism>
<dbReference type="Pfam" id="PF13193">
    <property type="entry name" value="AMP-binding_C"/>
    <property type="match status" value="1"/>
</dbReference>
<dbReference type="PROSITE" id="PS00455">
    <property type="entry name" value="AMP_BINDING"/>
    <property type="match status" value="1"/>
</dbReference>
<dbReference type="InterPro" id="IPR050237">
    <property type="entry name" value="ATP-dep_AMP-bd_enzyme"/>
</dbReference>
<dbReference type="Gene3D" id="3.40.50.980">
    <property type="match status" value="2"/>
</dbReference>
<gene>
    <name evidence="3" type="ORF">GCM10010468_79030</name>
</gene>
<dbReference type="Proteomes" id="UP001501237">
    <property type="component" value="Unassembled WGS sequence"/>
</dbReference>
<dbReference type="InterPro" id="IPR020845">
    <property type="entry name" value="AMP-binding_CS"/>
</dbReference>
<proteinExistence type="predicted"/>
<dbReference type="PANTHER" id="PTHR43767:SF1">
    <property type="entry name" value="NONRIBOSOMAL PEPTIDE SYNTHASE PES1 (EUROFUNG)-RELATED"/>
    <property type="match status" value="1"/>
</dbReference>
<evidence type="ECO:0000259" key="2">
    <source>
        <dbReference type="Pfam" id="PF13193"/>
    </source>
</evidence>
<evidence type="ECO:0000259" key="1">
    <source>
        <dbReference type="Pfam" id="PF00501"/>
    </source>
</evidence>
<dbReference type="EMBL" id="BAAAUV010000046">
    <property type="protein sequence ID" value="GAA3241660.1"/>
    <property type="molecule type" value="Genomic_DNA"/>
</dbReference>
<comment type="caution">
    <text evidence="3">The sequence shown here is derived from an EMBL/GenBank/DDBJ whole genome shotgun (WGS) entry which is preliminary data.</text>
</comment>